<evidence type="ECO:0000313" key="3">
    <source>
        <dbReference type="Proteomes" id="UP000001219"/>
    </source>
</evidence>
<dbReference type="HOGENOM" id="CLU_067293_2_0_11"/>
<evidence type="ECO:0000256" key="1">
    <source>
        <dbReference type="SAM" id="Phobius"/>
    </source>
</evidence>
<dbReference type="AlphaFoldDB" id="D0L819"/>
<dbReference type="OrthoDB" id="5189031at2"/>
<keyword evidence="3" id="KW-1185">Reference proteome</keyword>
<feature type="transmembrane region" description="Helical" evidence="1">
    <location>
        <begin position="94"/>
        <end position="111"/>
    </location>
</feature>
<reference evidence="2 3" key="2">
    <citation type="journal article" date="2010" name="Stand. Genomic Sci.">
        <title>Complete genome sequence of Gordonia bronchialis type strain (3410).</title>
        <authorList>
            <person name="Ivanova N."/>
            <person name="Sikorski J."/>
            <person name="Jando M."/>
            <person name="Lapidus A."/>
            <person name="Nolan M."/>
            <person name="Lucas S."/>
            <person name="Del Rio T.G."/>
            <person name="Tice H."/>
            <person name="Copeland A."/>
            <person name="Cheng J.F."/>
            <person name="Chen F."/>
            <person name="Bruce D."/>
            <person name="Goodwin L."/>
            <person name="Pitluck S."/>
            <person name="Mavromatis K."/>
            <person name="Ovchinnikova G."/>
            <person name="Pati A."/>
            <person name="Chen A."/>
            <person name="Palaniappan K."/>
            <person name="Land M."/>
            <person name="Hauser L."/>
            <person name="Chang Y.J."/>
            <person name="Jeffries C.D."/>
            <person name="Chain P."/>
            <person name="Saunders E."/>
            <person name="Han C."/>
            <person name="Detter J.C."/>
            <person name="Brettin T."/>
            <person name="Rohde M."/>
            <person name="Goker M."/>
            <person name="Bristow J."/>
            <person name="Eisen J.A."/>
            <person name="Markowitz V."/>
            <person name="Hugenholtz P."/>
            <person name="Klenk H.P."/>
            <person name="Kyrpides N.C."/>
        </authorList>
    </citation>
    <scope>NUCLEOTIDE SEQUENCE [LARGE SCALE GENOMIC DNA]</scope>
    <source>
        <strain evidence="3">ATCC 25592 / DSM 43247 / BCRC 13721 / JCM 3198 / KCTC 3076 / NBRC 16047 / NCTC 10667</strain>
    </source>
</reference>
<accession>D0L819</accession>
<keyword evidence="1" id="KW-0472">Membrane</keyword>
<dbReference type="STRING" id="526226.Gbro_2690"/>
<feature type="transmembrane region" description="Helical" evidence="1">
    <location>
        <begin position="63"/>
        <end position="82"/>
    </location>
</feature>
<feature type="transmembrane region" description="Helical" evidence="1">
    <location>
        <begin position="21"/>
        <end position="43"/>
    </location>
</feature>
<sequence>MAAIANTSTDTRTSTRIPRSLAWTALVLSVLQVLAPVIPFSGFGARPNEATVDFLITPSGYTFSIWSVIYVLSIVVCVALVAHHQTGVQAGTRIVVDLSIAFAGATTWILFSAAEWTWITSIVLTVMTLVLLDAARLAAGPDDASGHSMIRTLVRVLIGIYAARATAAVFQNWASDIGTAGADPTALGWQLTILILDAIVGIVVTGLVGAPLPFYPLTLIWALTGIVVAGWSVTIEVVIACLVAIVLVIAAYLASRNRTALV</sequence>
<dbReference type="eggNOG" id="ENOG5032RWH">
    <property type="taxonomic scope" value="Bacteria"/>
</dbReference>
<dbReference type="KEGG" id="gbr:Gbro_2690"/>
<gene>
    <name evidence="2" type="ordered locus">Gbro_2690</name>
</gene>
<evidence type="ECO:0000313" key="2">
    <source>
        <dbReference type="EMBL" id="ACY21914.1"/>
    </source>
</evidence>
<feature type="transmembrane region" description="Helical" evidence="1">
    <location>
        <begin position="186"/>
        <end position="207"/>
    </location>
</feature>
<protein>
    <submittedName>
        <fullName evidence="2">Uncharacterized protein</fullName>
    </submittedName>
</protein>
<reference evidence="3" key="1">
    <citation type="submission" date="2009-10" db="EMBL/GenBank/DDBJ databases">
        <title>The complete chromosome of Gordonia bronchialis DSM 43247.</title>
        <authorList>
            <consortium name="US DOE Joint Genome Institute (JGI-PGF)"/>
            <person name="Lucas S."/>
            <person name="Copeland A."/>
            <person name="Lapidus A."/>
            <person name="Glavina del Rio T."/>
            <person name="Dalin E."/>
            <person name="Tice H."/>
            <person name="Bruce D."/>
            <person name="Goodwin L."/>
            <person name="Pitluck S."/>
            <person name="Kyrpides N."/>
            <person name="Mavromatis K."/>
            <person name="Ivanova N."/>
            <person name="Ovchinnikova G."/>
            <person name="Saunders E."/>
            <person name="Brettin T."/>
            <person name="Detter J.C."/>
            <person name="Han C."/>
            <person name="Larimer F."/>
            <person name="Land M."/>
            <person name="Hauser L."/>
            <person name="Markowitz V."/>
            <person name="Cheng J.-F."/>
            <person name="Hugenholtz P."/>
            <person name="Woyke T."/>
            <person name="Wu D."/>
            <person name="Jando M."/>
            <person name="Schneider S."/>
            <person name="Goeker M."/>
            <person name="Klenk H.-P."/>
            <person name="Eisen J.A."/>
        </authorList>
    </citation>
    <scope>NUCLEOTIDE SEQUENCE [LARGE SCALE GENOMIC DNA]</scope>
    <source>
        <strain evidence="3">ATCC 25592 / DSM 43247 / BCRC 13721 / JCM 3198 / KCTC 3076 / NBRC 16047 / NCTC 10667</strain>
    </source>
</reference>
<feature type="transmembrane region" description="Helical" evidence="1">
    <location>
        <begin position="156"/>
        <end position="174"/>
    </location>
</feature>
<keyword evidence="1" id="KW-1133">Transmembrane helix</keyword>
<keyword evidence="1" id="KW-0812">Transmembrane</keyword>
<feature type="transmembrane region" description="Helical" evidence="1">
    <location>
        <begin position="214"/>
        <end position="231"/>
    </location>
</feature>
<dbReference type="Proteomes" id="UP000001219">
    <property type="component" value="Chromosome"/>
</dbReference>
<name>D0L819_GORB4</name>
<proteinExistence type="predicted"/>
<feature type="transmembrane region" description="Helical" evidence="1">
    <location>
        <begin position="237"/>
        <end position="254"/>
    </location>
</feature>
<feature type="transmembrane region" description="Helical" evidence="1">
    <location>
        <begin position="117"/>
        <end position="135"/>
    </location>
</feature>
<dbReference type="EMBL" id="CP001802">
    <property type="protein sequence ID" value="ACY21914.1"/>
    <property type="molecule type" value="Genomic_DNA"/>
</dbReference>
<organism evidence="2 3">
    <name type="scientific">Gordonia bronchialis (strain ATCC 25592 / DSM 43247 / BCRC 13721 / JCM 3198 / KCTC 3076 / NBRC 16047 / NCTC 10667)</name>
    <name type="common">Rhodococcus bronchialis</name>
    <dbReference type="NCBI Taxonomy" id="526226"/>
    <lineage>
        <taxon>Bacteria</taxon>
        <taxon>Bacillati</taxon>
        <taxon>Actinomycetota</taxon>
        <taxon>Actinomycetes</taxon>
        <taxon>Mycobacteriales</taxon>
        <taxon>Gordoniaceae</taxon>
        <taxon>Gordonia</taxon>
    </lineage>
</organism>